<reference evidence="1 2" key="1">
    <citation type="submission" date="2021-08" db="EMBL/GenBank/DDBJ databases">
        <title>Streptomyces sp. PTM05 isolated from lichen.</title>
        <authorList>
            <person name="Somphong A."/>
            <person name="Phongsopitanun W."/>
            <person name="Tanasupawat S."/>
        </authorList>
    </citation>
    <scope>NUCLEOTIDE SEQUENCE [LARGE SCALE GENOMIC DNA]</scope>
    <source>
        <strain evidence="1 2">Ptm05</strain>
    </source>
</reference>
<comment type="caution">
    <text evidence="1">The sequence shown here is derived from an EMBL/GenBank/DDBJ whole genome shotgun (WGS) entry which is preliminary data.</text>
</comment>
<organism evidence="1 2">
    <name type="scientific">Streptantibioticus parmotrematis</name>
    <dbReference type="NCBI Taxonomy" id="2873249"/>
    <lineage>
        <taxon>Bacteria</taxon>
        <taxon>Bacillati</taxon>
        <taxon>Actinomycetota</taxon>
        <taxon>Actinomycetes</taxon>
        <taxon>Kitasatosporales</taxon>
        <taxon>Streptomycetaceae</taxon>
        <taxon>Streptantibioticus</taxon>
    </lineage>
</organism>
<name>A0ABS7QU30_9ACTN</name>
<evidence type="ECO:0000313" key="1">
    <source>
        <dbReference type="EMBL" id="MBY8886705.1"/>
    </source>
</evidence>
<sequence>MGRSRHFHMDHASHSITVNLRSAAPHELELLIDGKEVSRQRLHGSGTYRLTGVLPDEPTHPFHVRVRESRMGFATPTCVIEIDGTELLMQERPVA</sequence>
<protein>
    <submittedName>
        <fullName evidence="1">Uncharacterized protein</fullName>
    </submittedName>
</protein>
<evidence type="ECO:0000313" key="2">
    <source>
        <dbReference type="Proteomes" id="UP001198565"/>
    </source>
</evidence>
<keyword evidence="2" id="KW-1185">Reference proteome</keyword>
<accession>A0ABS7QU30</accession>
<proteinExistence type="predicted"/>
<dbReference type="EMBL" id="JAINVZ010000011">
    <property type="protein sequence ID" value="MBY8886705.1"/>
    <property type="molecule type" value="Genomic_DNA"/>
</dbReference>
<dbReference type="Proteomes" id="UP001198565">
    <property type="component" value="Unassembled WGS sequence"/>
</dbReference>
<gene>
    <name evidence="1" type="ORF">K7472_17795</name>
</gene>